<dbReference type="Pfam" id="PF00185">
    <property type="entry name" value="OTCace"/>
    <property type="match status" value="1"/>
</dbReference>
<dbReference type="Gene3D" id="3.40.50.1370">
    <property type="entry name" value="Aspartate/ornithine carbamoyltransferase"/>
    <property type="match status" value="2"/>
</dbReference>
<comment type="caution">
    <text evidence="5">The sequence shown here is derived from an EMBL/GenBank/DDBJ whole genome shotgun (WGS) entry which is preliminary data.</text>
</comment>
<dbReference type="InterPro" id="IPR006132">
    <property type="entry name" value="Asp/Orn_carbamoyltranf_P-bd"/>
</dbReference>
<dbReference type="Proteomes" id="UP000006034">
    <property type="component" value="Unassembled WGS sequence"/>
</dbReference>
<dbReference type="PANTHER" id="PTHR45753">
    <property type="entry name" value="ORNITHINE CARBAMOYLTRANSFERASE, MITOCHONDRIAL"/>
    <property type="match status" value="1"/>
</dbReference>
<dbReference type="STRING" id="563192.HMPREF0179_01339"/>
<reference evidence="5 6" key="2">
    <citation type="submission" date="2013-04" db="EMBL/GenBank/DDBJ databases">
        <title>The Genome Sequence of Bilophila wadsworthia 3_1_6.</title>
        <authorList>
            <consortium name="The Broad Institute Genomics Platform"/>
            <person name="Earl A."/>
            <person name="Ward D."/>
            <person name="Feldgarden M."/>
            <person name="Gevers D."/>
            <person name="Sibley C."/>
            <person name="Strauss J."/>
            <person name="Allen-Vercoe E."/>
            <person name="Walker B."/>
            <person name="Young S."/>
            <person name="Zeng Q."/>
            <person name="Gargeya S."/>
            <person name="Fitzgerald M."/>
            <person name="Haas B."/>
            <person name="Abouelleil A."/>
            <person name="Allen A.W."/>
            <person name="Alvarado L."/>
            <person name="Arachchi H.M."/>
            <person name="Berlin A.M."/>
            <person name="Chapman S.B."/>
            <person name="Gainer-Dewar J."/>
            <person name="Goldberg J."/>
            <person name="Griggs A."/>
            <person name="Gujja S."/>
            <person name="Hansen M."/>
            <person name="Howarth C."/>
            <person name="Imamovic A."/>
            <person name="Ireland A."/>
            <person name="Larimer J."/>
            <person name="McCowan C."/>
            <person name="Murphy C."/>
            <person name="Pearson M."/>
            <person name="Poon T.W."/>
            <person name="Priest M."/>
            <person name="Roberts A."/>
            <person name="Saif S."/>
            <person name="Shea T."/>
            <person name="Sisk P."/>
            <person name="Sykes S."/>
            <person name="Wortman J."/>
            <person name="Nusbaum C."/>
            <person name="Birren B."/>
        </authorList>
    </citation>
    <scope>NUCLEOTIDE SEQUENCE [LARGE SCALE GENOMIC DNA]</scope>
    <source>
        <strain evidence="5 6">3_1_6</strain>
    </source>
</reference>
<feature type="domain" description="Aspartate/ornithine carbamoyltransferase carbamoyl-P binding" evidence="4">
    <location>
        <begin position="24"/>
        <end position="166"/>
    </location>
</feature>
<dbReference type="PANTHER" id="PTHR45753:SF6">
    <property type="entry name" value="ASPARTATE CARBAMOYLTRANSFERASE"/>
    <property type="match status" value="1"/>
</dbReference>
<dbReference type="RefSeq" id="WP_005026436.1">
    <property type="nucleotide sequence ID" value="NZ_KE150238.1"/>
</dbReference>
<dbReference type="GO" id="GO:0006520">
    <property type="term" value="P:amino acid metabolic process"/>
    <property type="evidence" value="ECO:0007669"/>
    <property type="project" value="InterPro"/>
</dbReference>
<dbReference type="PRINTS" id="PR00100">
    <property type="entry name" value="AOTCASE"/>
</dbReference>
<evidence type="ECO:0000313" key="5">
    <source>
        <dbReference type="EMBL" id="EFV44843.1"/>
    </source>
</evidence>
<dbReference type="GO" id="GO:0016597">
    <property type="term" value="F:amino acid binding"/>
    <property type="evidence" value="ECO:0007669"/>
    <property type="project" value="InterPro"/>
</dbReference>
<keyword evidence="1 2" id="KW-0808">Transferase</keyword>
<dbReference type="UniPathway" id="UPA00070">
    <property type="reaction ID" value="UER00116"/>
</dbReference>
<evidence type="ECO:0000259" key="3">
    <source>
        <dbReference type="Pfam" id="PF00185"/>
    </source>
</evidence>
<organism evidence="5 6">
    <name type="scientific">Bilophila wadsworthia (strain 3_1_6)</name>
    <dbReference type="NCBI Taxonomy" id="563192"/>
    <lineage>
        <taxon>Bacteria</taxon>
        <taxon>Pseudomonadati</taxon>
        <taxon>Thermodesulfobacteriota</taxon>
        <taxon>Desulfovibrionia</taxon>
        <taxon>Desulfovibrionales</taxon>
        <taxon>Desulfovibrionaceae</taxon>
        <taxon>Bilophila</taxon>
    </lineage>
</organism>
<reference evidence="5 6" key="1">
    <citation type="submission" date="2010-10" db="EMBL/GenBank/DDBJ databases">
        <authorList>
            <consortium name="The Broad Institute Genome Sequencing Platform"/>
            <person name="Ward D."/>
            <person name="Earl A."/>
            <person name="Feldgarden M."/>
            <person name="Young S.K."/>
            <person name="Gargeya S."/>
            <person name="Zeng Q."/>
            <person name="Alvarado L."/>
            <person name="Berlin A."/>
            <person name="Bochicchio J."/>
            <person name="Chapman S.B."/>
            <person name="Chen Z."/>
            <person name="Freedman E."/>
            <person name="Gellesch M."/>
            <person name="Goldberg J."/>
            <person name="Griggs A."/>
            <person name="Gujja S."/>
            <person name="Heilman E."/>
            <person name="Heiman D."/>
            <person name="Howarth C."/>
            <person name="Mehta T."/>
            <person name="Neiman D."/>
            <person name="Pearson M."/>
            <person name="Roberts A."/>
            <person name="Saif S."/>
            <person name="Shea T."/>
            <person name="Shenoy N."/>
            <person name="Sisk P."/>
            <person name="Stolte C."/>
            <person name="Sykes S."/>
            <person name="White J."/>
            <person name="Yandava C."/>
            <person name="Allen-Vercoe E."/>
            <person name="Sibley C."/>
            <person name="Ambrose C.E."/>
            <person name="Strauss J."/>
            <person name="Daigneault M."/>
            <person name="Haas B."/>
            <person name="Nusbaum C."/>
            <person name="Birren B."/>
        </authorList>
    </citation>
    <scope>NUCLEOTIDE SEQUENCE [LARGE SCALE GENOMIC DNA]</scope>
    <source>
        <strain evidence="5 6">3_1_6</strain>
    </source>
</reference>
<accession>E5Y576</accession>
<dbReference type="AlphaFoldDB" id="E5Y576"/>
<dbReference type="PRINTS" id="PR00101">
    <property type="entry name" value="ATCASE"/>
</dbReference>
<protein>
    <submittedName>
        <fullName evidence="5">Uncharacterized protein</fullName>
    </submittedName>
</protein>
<keyword evidence="6" id="KW-1185">Reference proteome</keyword>
<comment type="similarity">
    <text evidence="2">Belongs to the aspartate/ornithine carbamoyltransferase superfamily.</text>
</comment>
<name>E5Y576_BILW3</name>
<dbReference type="HOGENOM" id="CLU_043846_1_2_7"/>
<feature type="domain" description="Aspartate/ornithine carbamoyltransferase Asp/Orn-binding" evidence="3">
    <location>
        <begin position="190"/>
        <end position="336"/>
    </location>
</feature>
<dbReference type="OrthoDB" id="9802587at2"/>
<evidence type="ECO:0000256" key="1">
    <source>
        <dbReference type="ARBA" id="ARBA00022679"/>
    </source>
</evidence>
<dbReference type="eggNOG" id="COG0540">
    <property type="taxonomic scope" value="Bacteria"/>
</dbReference>
<dbReference type="InterPro" id="IPR036901">
    <property type="entry name" value="Asp/Orn_carbamoylTrfase_sf"/>
</dbReference>
<dbReference type="InterPro" id="IPR006130">
    <property type="entry name" value="Asp/Orn_carbamoylTrfase"/>
</dbReference>
<gene>
    <name evidence="5" type="ORF">HMPREF0179_01339</name>
</gene>
<evidence type="ECO:0000256" key="2">
    <source>
        <dbReference type="RuleBase" id="RU003634"/>
    </source>
</evidence>
<evidence type="ECO:0000313" key="6">
    <source>
        <dbReference type="Proteomes" id="UP000006034"/>
    </source>
</evidence>
<proteinExistence type="inferred from homology"/>
<sequence>MTISASLKPLDLRDELEAANMKGKNLTFLDDYSKEELGHLFKAAELLEPYSKNQIPLLANKLLYTLFFQPSTRTRCSHEVAMHRLGGRVITETDPMGHSAMAKNESLYDGIRVISQYADVLVLRHGDSEQVLSTLERLGSDACPIISGGYGHVTHPTQGLLDMYTALRALKKPFEDMRIIISTPDLSRARSGQSFALGAARMGAHIIYTGSSGLRTPQVLIDKLKSMGASFEEHFDLTHDENVELMTRADLLYLPGSSLKKEDPNREDFMRKVANHYLYLNDLEYIKKKTGRVVGIMHSLPRNDFEFEQSLDKSEFELYFKQIGFSIPLRMALLASICGVN</sequence>
<dbReference type="EMBL" id="ADCP02000001">
    <property type="protein sequence ID" value="EFV44843.1"/>
    <property type="molecule type" value="Genomic_DNA"/>
</dbReference>
<dbReference type="GO" id="GO:0044205">
    <property type="term" value="P:'de novo' UMP biosynthetic process"/>
    <property type="evidence" value="ECO:0007669"/>
    <property type="project" value="UniProtKB-UniPathway"/>
</dbReference>
<dbReference type="GO" id="GO:0016743">
    <property type="term" value="F:carboxyl- or carbamoyltransferase activity"/>
    <property type="evidence" value="ECO:0007669"/>
    <property type="project" value="InterPro"/>
</dbReference>
<dbReference type="Pfam" id="PF02729">
    <property type="entry name" value="OTCace_N"/>
    <property type="match status" value="1"/>
</dbReference>
<evidence type="ECO:0000259" key="4">
    <source>
        <dbReference type="Pfam" id="PF02729"/>
    </source>
</evidence>
<dbReference type="SUPFAM" id="SSF53671">
    <property type="entry name" value="Aspartate/ornithine carbamoyltransferase"/>
    <property type="match status" value="1"/>
</dbReference>
<dbReference type="InterPro" id="IPR006131">
    <property type="entry name" value="Asp_carbamoyltransf_Asp/Orn-bd"/>
</dbReference>
<dbReference type="GeneID" id="78086467"/>